<accession>E3BHA8</accession>
<gene>
    <name evidence="2" type="ORF">VIBC2010_17744</name>
</gene>
<protein>
    <submittedName>
        <fullName evidence="2">Uncharacterized protein</fullName>
    </submittedName>
</protein>
<evidence type="ECO:0000256" key="1">
    <source>
        <dbReference type="SAM" id="MobiDB-lite"/>
    </source>
</evidence>
<evidence type="ECO:0000313" key="2">
    <source>
        <dbReference type="EMBL" id="EFP97556.1"/>
    </source>
</evidence>
<reference evidence="2 3" key="1">
    <citation type="journal article" date="2012" name="Int. J. Syst. Evol. Microbiol.">
        <title>Vibrio caribbeanicus sp. nov., isolated from the marine sponge Scleritoderma cyanea.</title>
        <authorList>
            <person name="Hoffmann M."/>
            <person name="Monday S.R."/>
            <person name="Allard M.W."/>
            <person name="Strain E.A."/>
            <person name="Whittaker P."/>
            <person name="Naum M."/>
            <person name="McCarthy P.J."/>
            <person name="Lopez J.V."/>
            <person name="Fischer M."/>
            <person name="Brown E.W."/>
        </authorList>
    </citation>
    <scope>NUCLEOTIDE SEQUENCE [LARGE SCALE GENOMIC DNA]</scope>
    <source>
        <strain evidence="2 3">ATCC BAA-2122</strain>
    </source>
</reference>
<comment type="caution">
    <text evidence="2">The sequence shown here is derived from an EMBL/GenBank/DDBJ whole genome shotgun (WGS) entry which is preliminary data.</text>
</comment>
<feature type="compositionally biased region" description="Basic and acidic residues" evidence="1">
    <location>
        <begin position="38"/>
        <end position="53"/>
    </location>
</feature>
<sequence length="53" mass="5707">MADLKRESTVATLVQSNGSSGMYWRSSCASLDNAGESENTKISHRDTDTVLDA</sequence>
<proteinExistence type="predicted"/>
<dbReference type="Proteomes" id="UP000002943">
    <property type="component" value="Unassembled WGS sequence"/>
</dbReference>
<dbReference type="AlphaFoldDB" id="E3BHA8"/>
<organism evidence="2 3">
    <name type="scientific">Vibrio caribbeanicus ATCC BAA-2122</name>
    <dbReference type="NCBI Taxonomy" id="796620"/>
    <lineage>
        <taxon>Bacteria</taxon>
        <taxon>Pseudomonadati</taxon>
        <taxon>Pseudomonadota</taxon>
        <taxon>Gammaproteobacteria</taxon>
        <taxon>Vibrionales</taxon>
        <taxon>Vibrionaceae</taxon>
        <taxon>Vibrio</taxon>
    </lineage>
</organism>
<dbReference type="EMBL" id="AEIU01000055">
    <property type="protein sequence ID" value="EFP97556.1"/>
    <property type="molecule type" value="Genomic_DNA"/>
</dbReference>
<keyword evidence="3" id="KW-1185">Reference proteome</keyword>
<name>E3BHA8_9VIBR</name>
<feature type="region of interest" description="Disordered" evidence="1">
    <location>
        <begin position="33"/>
        <end position="53"/>
    </location>
</feature>
<evidence type="ECO:0000313" key="3">
    <source>
        <dbReference type="Proteomes" id="UP000002943"/>
    </source>
</evidence>